<evidence type="ECO:0000256" key="5">
    <source>
        <dbReference type="ARBA" id="ARBA00023163"/>
    </source>
</evidence>
<dbReference type="Gene3D" id="1.10.10.60">
    <property type="entry name" value="Homeodomain-like"/>
    <property type="match status" value="1"/>
</dbReference>
<keyword evidence="1" id="KW-0547">Nucleotide-binding</keyword>
<evidence type="ECO:0000313" key="10">
    <source>
        <dbReference type="Proteomes" id="UP000030856"/>
    </source>
</evidence>
<evidence type="ECO:0000256" key="1">
    <source>
        <dbReference type="ARBA" id="ARBA00022741"/>
    </source>
</evidence>
<dbReference type="CDD" id="cd00009">
    <property type="entry name" value="AAA"/>
    <property type="match status" value="1"/>
</dbReference>
<keyword evidence="6" id="KW-0597">Phosphoprotein</keyword>
<dbReference type="SUPFAM" id="SSF52540">
    <property type="entry name" value="P-loop containing nucleoside triphosphate hydrolases"/>
    <property type="match status" value="1"/>
</dbReference>
<gene>
    <name evidence="9" type="ORF">JV46_19020</name>
</gene>
<dbReference type="PANTHER" id="PTHR32071">
    <property type="entry name" value="TRANSCRIPTIONAL REGULATORY PROTEIN"/>
    <property type="match status" value="1"/>
</dbReference>
<dbReference type="PANTHER" id="PTHR32071:SF91">
    <property type="entry name" value="TUNGSTATE-RESPONSIVE TWO COMPONENT SIGMA54-DEPENDENT SIGNAL TRANSDUCTION SYSTEM RESPONSE REGULATOR FIS FAMILY"/>
    <property type="match status" value="1"/>
</dbReference>
<dbReference type="InterPro" id="IPR027417">
    <property type="entry name" value="P-loop_NTPase"/>
</dbReference>
<dbReference type="GO" id="GO:0000160">
    <property type="term" value="P:phosphorelay signal transduction system"/>
    <property type="evidence" value="ECO:0007669"/>
    <property type="project" value="InterPro"/>
</dbReference>
<evidence type="ECO:0000256" key="4">
    <source>
        <dbReference type="ARBA" id="ARBA00023125"/>
    </source>
</evidence>
<protein>
    <submittedName>
        <fullName evidence="9">Response regulator</fullName>
    </submittedName>
</protein>
<dbReference type="PRINTS" id="PR01590">
    <property type="entry name" value="HTHFIS"/>
</dbReference>
<feature type="modified residue" description="4-aspartylphosphate" evidence="6">
    <location>
        <position position="68"/>
    </location>
</feature>
<dbReference type="OrthoDB" id="9804019at2"/>
<dbReference type="RefSeq" id="WP_052131944.1">
    <property type="nucleotide sequence ID" value="NZ_JRAA01000001.1"/>
</dbReference>
<evidence type="ECO:0000256" key="6">
    <source>
        <dbReference type="PROSITE-ProRule" id="PRU00169"/>
    </source>
</evidence>
<dbReference type="PROSITE" id="PS50110">
    <property type="entry name" value="RESPONSE_REGULATORY"/>
    <property type="match status" value="1"/>
</dbReference>
<dbReference type="STRING" id="2340.JV46_19020"/>
<evidence type="ECO:0000256" key="3">
    <source>
        <dbReference type="ARBA" id="ARBA00023015"/>
    </source>
</evidence>
<dbReference type="PROSITE" id="PS00676">
    <property type="entry name" value="SIGMA54_INTERACT_2"/>
    <property type="match status" value="1"/>
</dbReference>
<dbReference type="FunFam" id="3.40.50.300:FF:000006">
    <property type="entry name" value="DNA-binding transcriptional regulator NtrC"/>
    <property type="match status" value="1"/>
</dbReference>
<evidence type="ECO:0000256" key="2">
    <source>
        <dbReference type="ARBA" id="ARBA00022840"/>
    </source>
</evidence>
<dbReference type="Pfam" id="PF25601">
    <property type="entry name" value="AAA_lid_14"/>
    <property type="match status" value="1"/>
</dbReference>
<dbReference type="InterPro" id="IPR001789">
    <property type="entry name" value="Sig_transdc_resp-reg_receiver"/>
</dbReference>
<dbReference type="Pfam" id="PF00158">
    <property type="entry name" value="Sigma54_activat"/>
    <property type="match status" value="1"/>
</dbReference>
<dbReference type="SUPFAM" id="SSF46689">
    <property type="entry name" value="Homeodomain-like"/>
    <property type="match status" value="1"/>
</dbReference>
<dbReference type="Pfam" id="PF02954">
    <property type="entry name" value="HTH_8"/>
    <property type="match status" value="1"/>
</dbReference>
<dbReference type="Gene3D" id="3.40.50.2300">
    <property type="match status" value="1"/>
</dbReference>
<dbReference type="SMART" id="SM00448">
    <property type="entry name" value="REC"/>
    <property type="match status" value="1"/>
</dbReference>
<evidence type="ECO:0000313" key="9">
    <source>
        <dbReference type="EMBL" id="KHF25733.1"/>
    </source>
</evidence>
<name>A0A0B0H6A1_SOVGS</name>
<dbReference type="EMBL" id="JRAA01000001">
    <property type="protein sequence ID" value="KHF25733.1"/>
    <property type="molecule type" value="Genomic_DNA"/>
</dbReference>
<reference evidence="9 10" key="1">
    <citation type="journal article" date="2014" name="BMC Genomics">
        <title>The genome of the intracellular bacterium of the coastal bivalve, Solemya velum: a blueprint for thriving in and out of symbiosis.</title>
        <authorList>
            <person name="Dmytrenko O."/>
            <person name="Russell S.L."/>
            <person name="Loo W.T."/>
            <person name="Fontanez K.M."/>
            <person name="Liao L."/>
            <person name="Roeselers G."/>
            <person name="Sharma R."/>
            <person name="Stewart F.J."/>
            <person name="Newton I.L."/>
            <person name="Woyke T."/>
            <person name="Wu D."/>
            <person name="Lang J.M."/>
            <person name="Eisen J.A."/>
            <person name="Cavanaugh C.M."/>
        </authorList>
    </citation>
    <scope>NUCLEOTIDE SEQUENCE [LARGE SCALE GENOMIC DNA]</scope>
    <source>
        <strain evidence="9 10">WH</strain>
    </source>
</reference>
<dbReference type="InterPro" id="IPR025944">
    <property type="entry name" value="Sigma_54_int_dom_CS"/>
</dbReference>
<dbReference type="PROSITE" id="PS50045">
    <property type="entry name" value="SIGMA54_INTERACT_4"/>
    <property type="match status" value="1"/>
</dbReference>
<dbReference type="SMART" id="SM00382">
    <property type="entry name" value="AAA"/>
    <property type="match status" value="1"/>
</dbReference>
<dbReference type="InterPro" id="IPR025943">
    <property type="entry name" value="Sigma_54_int_dom_ATP-bd_2"/>
</dbReference>
<organism evidence="9 10">
    <name type="scientific">Solemya velum gill symbiont</name>
    <dbReference type="NCBI Taxonomy" id="2340"/>
    <lineage>
        <taxon>Bacteria</taxon>
        <taxon>Pseudomonadati</taxon>
        <taxon>Pseudomonadota</taxon>
        <taxon>Gammaproteobacteria</taxon>
        <taxon>sulfur-oxidizing symbionts</taxon>
    </lineage>
</organism>
<dbReference type="InterPro" id="IPR002197">
    <property type="entry name" value="HTH_Fis"/>
</dbReference>
<dbReference type="InterPro" id="IPR002078">
    <property type="entry name" value="Sigma_54_int"/>
</dbReference>
<keyword evidence="5" id="KW-0804">Transcription</keyword>
<dbReference type="SUPFAM" id="SSF52172">
    <property type="entry name" value="CheY-like"/>
    <property type="match status" value="1"/>
</dbReference>
<dbReference type="CDD" id="cd00156">
    <property type="entry name" value="REC"/>
    <property type="match status" value="1"/>
</dbReference>
<dbReference type="InterPro" id="IPR009057">
    <property type="entry name" value="Homeodomain-like_sf"/>
</dbReference>
<dbReference type="eggNOG" id="COG2204">
    <property type="taxonomic scope" value="Bacteria"/>
</dbReference>
<dbReference type="GO" id="GO:0043565">
    <property type="term" value="F:sequence-specific DNA binding"/>
    <property type="evidence" value="ECO:0007669"/>
    <property type="project" value="InterPro"/>
</dbReference>
<feature type="domain" description="Sigma-54 factor interaction" evidence="7">
    <location>
        <begin position="158"/>
        <end position="386"/>
    </location>
</feature>
<dbReference type="InterPro" id="IPR011006">
    <property type="entry name" value="CheY-like_superfamily"/>
</dbReference>
<keyword evidence="10" id="KW-1185">Reference proteome</keyword>
<evidence type="ECO:0000259" key="8">
    <source>
        <dbReference type="PROSITE" id="PS50110"/>
    </source>
</evidence>
<keyword evidence="4" id="KW-0238">DNA-binding</keyword>
<dbReference type="Gene3D" id="3.40.50.300">
    <property type="entry name" value="P-loop containing nucleotide triphosphate hydrolases"/>
    <property type="match status" value="1"/>
</dbReference>
<proteinExistence type="predicted"/>
<dbReference type="Pfam" id="PF00072">
    <property type="entry name" value="Response_reg"/>
    <property type="match status" value="1"/>
</dbReference>
<feature type="domain" description="Response regulatory" evidence="8">
    <location>
        <begin position="19"/>
        <end position="133"/>
    </location>
</feature>
<keyword evidence="2" id="KW-0067">ATP-binding</keyword>
<evidence type="ECO:0000259" key="7">
    <source>
        <dbReference type="PROSITE" id="PS50045"/>
    </source>
</evidence>
<dbReference type="GO" id="GO:0005524">
    <property type="term" value="F:ATP binding"/>
    <property type="evidence" value="ECO:0007669"/>
    <property type="project" value="UniProtKB-KW"/>
</dbReference>
<accession>A0A0B0H6A1</accession>
<dbReference type="Gene3D" id="1.10.8.60">
    <property type="match status" value="1"/>
</dbReference>
<dbReference type="GO" id="GO:0006355">
    <property type="term" value="P:regulation of DNA-templated transcription"/>
    <property type="evidence" value="ECO:0007669"/>
    <property type="project" value="InterPro"/>
</dbReference>
<dbReference type="InterPro" id="IPR003593">
    <property type="entry name" value="AAA+_ATPase"/>
</dbReference>
<dbReference type="Proteomes" id="UP000030856">
    <property type="component" value="Unassembled WGS sequence"/>
</dbReference>
<dbReference type="AlphaFoldDB" id="A0A0B0H6A1"/>
<dbReference type="InterPro" id="IPR058031">
    <property type="entry name" value="AAA_lid_NorR"/>
</dbReference>
<comment type="caution">
    <text evidence="9">The sequence shown here is derived from an EMBL/GenBank/DDBJ whole genome shotgun (WGS) entry which is preliminary data.</text>
</comment>
<sequence>MHSEKESVTEVNQLARLTSLLLVDADPSLLSVLRKSLSPLFDLVEVAENATAAEELLSRIHFDLVISDSHLPDYPGLELVRQLRKQGDATPVIFTSAATEQEAAIEALRLGAADFLVKPFVPEEVVTAARLCLDSAERQGDAISPQQSVEGSCVNGGLIGSSAVVTAVCDVIRRVAPMPSTVLLDGESGTGKELAARAIHDWSGRSGGFVPVNCGAMTGELLESELFGHAKGAFTGATQARDGLFFYANGGTIFLDEIGEMPMTMQTHLLRVMEEREVRPVGGNHSVPVDVRIVAATNRDLKTAVEQGTFRADLYYRLNVLTIRMPTLRERKEDIPELASWFATTISAELGLPQPQIDKVALHRLKQHDWPGNVRELKNVVERCLLLRNCPSECLDGTDFSVASGSGALGENANELLLETVERQHILRVLELESGNKSAAARLLGVSRKTLDRKCRAWEAEEG</sequence>
<keyword evidence="3" id="KW-0805">Transcription regulation</keyword>
<dbReference type="PROSITE" id="PS00688">
    <property type="entry name" value="SIGMA54_INTERACT_3"/>
    <property type="match status" value="1"/>
</dbReference>